<feature type="region of interest" description="Disordered" evidence="6">
    <location>
        <begin position="174"/>
        <end position="195"/>
    </location>
</feature>
<dbReference type="HOGENOM" id="CLU_032848_1_0_1"/>
<dbReference type="GO" id="GO:0005789">
    <property type="term" value="C:endoplasmic reticulum membrane"/>
    <property type="evidence" value="ECO:0007669"/>
    <property type="project" value="InterPro"/>
</dbReference>
<comment type="similarity">
    <text evidence="2">Belongs to the VAMP-associated protein (VAP) (TC 9.B.17) family.</text>
</comment>
<dbReference type="InterPro" id="IPR013783">
    <property type="entry name" value="Ig-like_fold"/>
</dbReference>
<evidence type="ECO:0000256" key="1">
    <source>
        <dbReference type="ARBA" id="ARBA00004211"/>
    </source>
</evidence>
<dbReference type="InterPro" id="IPR016763">
    <property type="entry name" value="VAP"/>
</dbReference>
<dbReference type="OrthoDB" id="264603at2759"/>
<dbReference type="PIRSF" id="PIRSF019693">
    <property type="entry name" value="VAMP-associated"/>
    <property type="match status" value="1"/>
</dbReference>
<dbReference type="STRING" id="933852.A0A0C2WJ54"/>
<dbReference type="InterPro" id="IPR008962">
    <property type="entry name" value="PapD-like_sf"/>
</dbReference>
<dbReference type="GO" id="GO:0033149">
    <property type="term" value="F:FFAT motif binding"/>
    <property type="evidence" value="ECO:0007669"/>
    <property type="project" value="TreeGrafter"/>
</dbReference>
<dbReference type="GO" id="GO:0061817">
    <property type="term" value="P:endoplasmic reticulum-plasma membrane tethering"/>
    <property type="evidence" value="ECO:0007669"/>
    <property type="project" value="TreeGrafter"/>
</dbReference>
<evidence type="ECO:0000256" key="2">
    <source>
        <dbReference type="ARBA" id="ARBA00008932"/>
    </source>
</evidence>
<dbReference type="InterPro" id="IPR000535">
    <property type="entry name" value="MSP_dom"/>
</dbReference>
<dbReference type="Pfam" id="PF00635">
    <property type="entry name" value="Motile_Sperm"/>
    <property type="match status" value="1"/>
</dbReference>
<dbReference type="AlphaFoldDB" id="A0A0C2WJ54"/>
<evidence type="ECO:0000256" key="5">
    <source>
        <dbReference type="ARBA" id="ARBA00023136"/>
    </source>
</evidence>
<sequence>MSVTLEPSSQLSFRKPFSSLVRQTLLVNNFGNQPVAFKVKTTAPKLYCVRPNSGKVDPGGTVEVAVLLQPMKEDPPLNVKCKDKFLVQSTVVPPGMDANDVWGLASTDKSMEVHQQKLKVVYLPAEGTLHEEDEPETHQTSVMTDNDSHRYETVRQGPNGTGPEGAAMAIPVFESEPNPIPHRSHTPDHEFTNAHEHHDTAPIPAAVTSNHATIASSTVPSRGGGGAPAADPDSEYSRRLAEANAEIDRLKALLTRNNENALKRRTIFSDDGTSMQDGMTDGVTDIGDDGASVIGGGTMIGTKTEGVPLNVVAALSVLVFVVTYLFF</sequence>
<dbReference type="PROSITE" id="PS50202">
    <property type="entry name" value="MSP"/>
    <property type="match status" value="1"/>
</dbReference>
<accession>A0A0C2WJ54</accession>
<feature type="compositionally biased region" description="Basic and acidic residues" evidence="6">
    <location>
        <begin position="185"/>
        <end position="195"/>
    </location>
</feature>
<dbReference type="EMBL" id="KN824306">
    <property type="protein sequence ID" value="KIM26388.1"/>
    <property type="molecule type" value="Genomic_DNA"/>
</dbReference>
<keyword evidence="5 7" id="KW-0472">Membrane</keyword>
<feature type="region of interest" description="Disordered" evidence="6">
    <location>
        <begin position="215"/>
        <end position="237"/>
    </location>
</feature>
<evidence type="ECO:0000256" key="7">
    <source>
        <dbReference type="SAM" id="Phobius"/>
    </source>
</evidence>
<name>A0A0C2WJ54_SERVB</name>
<dbReference type="GO" id="GO:0005886">
    <property type="term" value="C:plasma membrane"/>
    <property type="evidence" value="ECO:0007669"/>
    <property type="project" value="TreeGrafter"/>
</dbReference>
<keyword evidence="10" id="KW-1185">Reference proteome</keyword>
<dbReference type="Gene3D" id="2.60.40.10">
    <property type="entry name" value="Immunoglobulins"/>
    <property type="match status" value="1"/>
</dbReference>
<gene>
    <name evidence="9" type="ORF">M408DRAFT_330581</name>
</gene>
<organism evidence="9 10">
    <name type="scientific">Serendipita vermifera MAFF 305830</name>
    <dbReference type="NCBI Taxonomy" id="933852"/>
    <lineage>
        <taxon>Eukaryota</taxon>
        <taxon>Fungi</taxon>
        <taxon>Dikarya</taxon>
        <taxon>Basidiomycota</taxon>
        <taxon>Agaricomycotina</taxon>
        <taxon>Agaricomycetes</taxon>
        <taxon>Sebacinales</taxon>
        <taxon>Serendipitaceae</taxon>
        <taxon>Serendipita</taxon>
    </lineage>
</organism>
<reference evidence="10" key="2">
    <citation type="submission" date="2015-01" db="EMBL/GenBank/DDBJ databases">
        <title>Evolutionary Origins and Diversification of the Mycorrhizal Mutualists.</title>
        <authorList>
            <consortium name="DOE Joint Genome Institute"/>
            <consortium name="Mycorrhizal Genomics Consortium"/>
            <person name="Kohler A."/>
            <person name="Kuo A."/>
            <person name="Nagy L.G."/>
            <person name="Floudas D."/>
            <person name="Copeland A."/>
            <person name="Barry K.W."/>
            <person name="Cichocki N."/>
            <person name="Veneault-Fourrey C."/>
            <person name="LaButti K."/>
            <person name="Lindquist E.A."/>
            <person name="Lipzen A."/>
            <person name="Lundell T."/>
            <person name="Morin E."/>
            <person name="Murat C."/>
            <person name="Riley R."/>
            <person name="Ohm R."/>
            <person name="Sun H."/>
            <person name="Tunlid A."/>
            <person name="Henrissat B."/>
            <person name="Grigoriev I.V."/>
            <person name="Hibbett D.S."/>
            <person name="Martin F."/>
        </authorList>
    </citation>
    <scope>NUCLEOTIDE SEQUENCE [LARGE SCALE GENOMIC DNA]</scope>
    <source>
        <strain evidence="10">MAFF 305830</strain>
    </source>
</reference>
<comment type="subcellular location">
    <subcellularLocation>
        <location evidence="1">Membrane</location>
        <topology evidence="1">Single-pass type IV membrane protein</topology>
    </subcellularLocation>
</comment>
<evidence type="ECO:0000256" key="3">
    <source>
        <dbReference type="ARBA" id="ARBA00022692"/>
    </source>
</evidence>
<keyword evidence="4 7" id="KW-1133">Transmembrane helix</keyword>
<proteinExistence type="inferred from homology"/>
<evidence type="ECO:0000313" key="9">
    <source>
        <dbReference type="EMBL" id="KIM26388.1"/>
    </source>
</evidence>
<keyword evidence="3 7" id="KW-0812">Transmembrane</keyword>
<dbReference type="GO" id="GO:0090158">
    <property type="term" value="P:endoplasmic reticulum membrane organization"/>
    <property type="evidence" value="ECO:0007669"/>
    <property type="project" value="TreeGrafter"/>
</dbReference>
<evidence type="ECO:0000259" key="8">
    <source>
        <dbReference type="PROSITE" id="PS50202"/>
    </source>
</evidence>
<feature type="transmembrane region" description="Helical" evidence="7">
    <location>
        <begin position="307"/>
        <end position="326"/>
    </location>
</feature>
<dbReference type="PANTHER" id="PTHR10809:SF6">
    <property type="entry name" value="AT11025P-RELATED"/>
    <property type="match status" value="1"/>
</dbReference>
<dbReference type="SUPFAM" id="SSF49354">
    <property type="entry name" value="PapD-like"/>
    <property type="match status" value="1"/>
</dbReference>
<dbReference type="PANTHER" id="PTHR10809">
    <property type="entry name" value="VESICLE-ASSOCIATED MEMBRANE PROTEIN-ASSOCIATED PROTEIN"/>
    <property type="match status" value="1"/>
</dbReference>
<evidence type="ECO:0000256" key="4">
    <source>
        <dbReference type="ARBA" id="ARBA00022989"/>
    </source>
</evidence>
<evidence type="ECO:0000256" key="6">
    <source>
        <dbReference type="SAM" id="MobiDB-lite"/>
    </source>
</evidence>
<feature type="domain" description="MSP" evidence="8">
    <location>
        <begin position="2"/>
        <end position="123"/>
    </location>
</feature>
<evidence type="ECO:0000313" key="10">
    <source>
        <dbReference type="Proteomes" id="UP000054097"/>
    </source>
</evidence>
<reference evidence="9 10" key="1">
    <citation type="submission" date="2014-04" db="EMBL/GenBank/DDBJ databases">
        <authorList>
            <consortium name="DOE Joint Genome Institute"/>
            <person name="Kuo A."/>
            <person name="Zuccaro A."/>
            <person name="Kohler A."/>
            <person name="Nagy L.G."/>
            <person name="Floudas D."/>
            <person name="Copeland A."/>
            <person name="Barry K.W."/>
            <person name="Cichocki N."/>
            <person name="Veneault-Fourrey C."/>
            <person name="LaButti K."/>
            <person name="Lindquist E.A."/>
            <person name="Lipzen A."/>
            <person name="Lundell T."/>
            <person name="Morin E."/>
            <person name="Murat C."/>
            <person name="Sun H."/>
            <person name="Tunlid A."/>
            <person name="Henrissat B."/>
            <person name="Grigoriev I.V."/>
            <person name="Hibbett D.S."/>
            <person name="Martin F."/>
            <person name="Nordberg H.P."/>
            <person name="Cantor M.N."/>
            <person name="Hua S.X."/>
        </authorList>
    </citation>
    <scope>NUCLEOTIDE SEQUENCE [LARGE SCALE GENOMIC DNA]</scope>
    <source>
        <strain evidence="9 10">MAFF 305830</strain>
    </source>
</reference>
<dbReference type="Proteomes" id="UP000054097">
    <property type="component" value="Unassembled WGS sequence"/>
</dbReference>
<protein>
    <recommendedName>
        <fullName evidence="8">MSP domain-containing protein</fullName>
    </recommendedName>
</protein>